<feature type="binding site" evidence="9">
    <location>
        <position position="214"/>
    </location>
    <ligand>
        <name>Fe(2+)</name>
        <dbReference type="ChEBI" id="CHEBI:29033"/>
    </ligand>
</feature>
<evidence type="ECO:0000256" key="5">
    <source>
        <dbReference type="ARBA" id="ARBA00023133"/>
    </source>
</evidence>
<dbReference type="InterPro" id="IPR001015">
    <property type="entry name" value="Ferrochelatase"/>
</dbReference>
<comment type="catalytic activity">
    <reaction evidence="9 10">
        <text>heme b + 2 H(+) = protoporphyrin IX + Fe(2+)</text>
        <dbReference type="Rhea" id="RHEA:22584"/>
        <dbReference type="ChEBI" id="CHEBI:15378"/>
        <dbReference type="ChEBI" id="CHEBI:29033"/>
        <dbReference type="ChEBI" id="CHEBI:57306"/>
        <dbReference type="ChEBI" id="CHEBI:60344"/>
        <dbReference type="EC" id="4.98.1.1"/>
    </reaction>
</comment>
<evidence type="ECO:0000256" key="7">
    <source>
        <dbReference type="ARBA" id="ARBA00023244"/>
    </source>
</evidence>
<keyword evidence="6 9" id="KW-0456">Lyase</keyword>
<keyword evidence="3 9" id="KW-0479">Metal-binding</keyword>
<dbReference type="EC" id="4.98.1.1" evidence="9 10"/>
<feature type="binding site" evidence="9">
    <location>
        <position position="295"/>
    </location>
    <ligand>
        <name>Fe(2+)</name>
        <dbReference type="ChEBI" id="CHEBI:29033"/>
    </ligand>
</feature>
<dbReference type="PROSITE" id="PS00534">
    <property type="entry name" value="FERROCHELATASE"/>
    <property type="match status" value="1"/>
</dbReference>
<dbReference type="AlphaFoldDB" id="A0A4V2SQ43"/>
<dbReference type="GO" id="GO:0004325">
    <property type="term" value="F:ferrochelatase activity"/>
    <property type="evidence" value="ECO:0007669"/>
    <property type="project" value="UniProtKB-UniRule"/>
</dbReference>
<comment type="function">
    <text evidence="9 10">Catalyzes the ferrous insertion into protoporphyrin IX.</text>
</comment>
<gene>
    <name evidence="9" type="primary">hemH</name>
    <name evidence="11" type="ORF">EV659_10251</name>
</gene>
<dbReference type="CDD" id="cd03411">
    <property type="entry name" value="Ferrochelatase_N"/>
    <property type="match status" value="1"/>
</dbReference>
<accession>A0A4V2SQ43</accession>
<evidence type="ECO:0000256" key="4">
    <source>
        <dbReference type="ARBA" id="ARBA00023004"/>
    </source>
</evidence>
<comment type="caution">
    <text evidence="11">The sequence shown here is derived from an EMBL/GenBank/DDBJ whole genome shotgun (WGS) entry which is preliminary data.</text>
</comment>
<reference evidence="11 12" key="1">
    <citation type="submission" date="2019-03" db="EMBL/GenBank/DDBJ databases">
        <title>Genomic Encyclopedia of Type Strains, Phase IV (KMG-IV): sequencing the most valuable type-strain genomes for metagenomic binning, comparative biology and taxonomic classification.</title>
        <authorList>
            <person name="Goeker M."/>
        </authorList>
    </citation>
    <scope>NUCLEOTIDE SEQUENCE [LARGE SCALE GENOMIC DNA]</scope>
    <source>
        <strain evidence="11 12">DSM 2132</strain>
    </source>
</reference>
<keyword evidence="12" id="KW-1185">Reference proteome</keyword>
<dbReference type="GO" id="GO:0006783">
    <property type="term" value="P:heme biosynthetic process"/>
    <property type="evidence" value="ECO:0007669"/>
    <property type="project" value="UniProtKB-UniRule"/>
</dbReference>
<dbReference type="RefSeq" id="WP_132707236.1">
    <property type="nucleotide sequence ID" value="NZ_JACIGF010000002.1"/>
</dbReference>
<evidence type="ECO:0000256" key="8">
    <source>
        <dbReference type="ARBA" id="ARBA00024536"/>
    </source>
</evidence>
<comment type="subcellular location">
    <subcellularLocation>
        <location evidence="9 10">Cytoplasm</location>
    </subcellularLocation>
</comment>
<evidence type="ECO:0000256" key="10">
    <source>
        <dbReference type="RuleBase" id="RU000607"/>
    </source>
</evidence>
<evidence type="ECO:0000256" key="6">
    <source>
        <dbReference type="ARBA" id="ARBA00023239"/>
    </source>
</evidence>
<dbReference type="InterPro" id="IPR033659">
    <property type="entry name" value="Ferrochelatase_N"/>
</dbReference>
<keyword evidence="7 9" id="KW-0627">Porphyrin biosynthesis</keyword>
<dbReference type="InterPro" id="IPR019772">
    <property type="entry name" value="Ferrochelatase_AS"/>
</dbReference>
<dbReference type="InParanoid" id="A0A4V2SQ43"/>
<evidence type="ECO:0000256" key="2">
    <source>
        <dbReference type="ARBA" id="ARBA00022490"/>
    </source>
</evidence>
<dbReference type="GO" id="GO:0005737">
    <property type="term" value="C:cytoplasm"/>
    <property type="evidence" value="ECO:0007669"/>
    <property type="project" value="UniProtKB-SubCell"/>
</dbReference>
<dbReference type="PANTHER" id="PTHR11108:SF1">
    <property type="entry name" value="FERROCHELATASE, MITOCHONDRIAL"/>
    <property type="match status" value="1"/>
</dbReference>
<evidence type="ECO:0000256" key="9">
    <source>
        <dbReference type="HAMAP-Rule" id="MF_00323"/>
    </source>
</evidence>
<dbReference type="InterPro" id="IPR033644">
    <property type="entry name" value="Ferrochelatase_C"/>
</dbReference>
<dbReference type="FunFam" id="3.40.50.1400:FF:000002">
    <property type="entry name" value="Ferrochelatase"/>
    <property type="match status" value="1"/>
</dbReference>
<dbReference type="Proteomes" id="UP000295399">
    <property type="component" value="Unassembled WGS sequence"/>
</dbReference>
<comment type="catalytic activity">
    <reaction evidence="8">
        <text>Fe-coproporphyrin III + 2 H(+) = coproporphyrin III + Fe(2+)</text>
        <dbReference type="Rhea" id="RHEA:49572"/>
        <dbReference type="ChEBI" id="CHEBI:15378"/>
        <dbReference type="ChEBI" id="CHEBI:29033"/>
        <dbReference type="ChEBI" id="CHEBI:68438"/>
        <dbReference type="ChEBI" id="CHEBI:131725"/>
        <dbReference type="EC" id="4.99.1.9"/>
    </reaction>
    <physiologicalReaction direction="right-to-left" evidence="8">
        <dbReference type="Rhea" id="RHEA:49574"/>
    </physiologicalReaction>
</comment>
<dbReference type="Pfam" id="PF00762">
    <property type="entry name" value="Ferrochelatase"/>
    <property type="match status" value="1"/>
</dbReference>
<name>A0A4V2SQ43_RHOSA</name>
<dbReference type="Gene3D" id="3.40.50.1400">
    <property type="match status" value="2"/>
</dbReference>
<dbReference type="PANTHER" id="PTHR11108">
    <property type="entry name" value="FERROCHELATASE"/>
    <property type="match status" value="1"/>
</dbReference>
<proteinExistence type="inferred from homology"/>
<comment type="similarity">
    <text evidence="1 9 10">Belongs to the ferrochelatase family.</text>
</comment>
<keyword evidence="4 9" id="KW-0408">Iron</keyword>
<dbReference type="UniPathway" id="UPA00252">
    <property type="reaction ID" value="UER00325"/>
</dbReference>
<organism evidence="11 12">
    <name type="scientific">Rhodothalassium salexigens DSM 2132</name>
    <dbReference type="NCBI Taxonomy" id="1188247"/>
    <lineage>
        <taxon>Bacteria</taxon>
        <taxon>Pseudomonadati</taxon>
        <taxon>Pseudomonadota</taxon>
        <taxon>Alphaproteobacteria</taxon>
        <taxon>Rhodothalassiales</taxon>
        <taxon>Rhodothalassiaceae</taxon>
        <taxon>Rhodothalassium</taxon>
    </lineage>
</organism>
<evidence type="ECO:0000313" key="12">
    <source>
        <dbReference type="Proteomes" id="UP000295399"/>
    </source>
</evidence>
<dbReference type="HAMAP" id="MF_00323">
    <property type="entry name" value="Ferrochelatase"/>
    <property type="match status" value="1"/>
</dbReference>
<dbReference type="GO" id="GO:0046872">
    <property type="term" value="F:metal ion binding"/>
    <property type="evidence" value="ECO:0007669"/>
    <property type="project" value="UniProtKB-KW"/>
</dbReference>
<sequence>MKRAFTPPAQHPMLAAPKIGVLLVNLGTPDGTDYRSVRRYLKQFLSDQRVIEIPPAIWRVILNLFILPRRPFATGRAYAKIWNHELNESPLRTITREQATQVAKTLSGQVPGLIVDWAMRYGSPSIPDKLEALRQAGCDRILVFGLYPQYSATTTATVYDEAFRSLMNMRWQPYLRTAPAYHDEPAYISALADSVRDHIDAQGWEPDMLVASFHGLPQKYLDKGDPYHCTCHKTARLLREELGWAEDRFLVTFQSRFGPQEWLKPYFDETIAALPERGIKRVMTITPGFAADCLETLEEIALEGKEIFEDAGGERYSMVPCLNTRPDHVAMIADIVARELSGWSEVQAEREARRPEPVLHRHAAE</sequence>
<evidence type="ECO:0000256" key="3">
    <source>
        <dbReference type="ARBA" id="ARBA00022723"/>
    </source>
</evidence>
<dbReference type="CDD" id="cd00419">
    <property type="entry name" value="Ferrochelatase_C"/>
    <property type="match status" value="1"/>
</dbReference>
<comment type="pathway">
    <text evidence="9 10">Porphyrin-containing compound metabolism; protoheme biosynthesis; protoheme from protoporphyrin-IX: step 1/1.</text>
</comment>
<dbReference type="OrthoDB" id="9809741at2"/>
<dbReference type="EMBL" id="SLXO01000002">
    <property type="protein sequence ID" value="TCP37646.1"/>
    <property type="molecule type" value="Genomic_DNA"/>
</dbReference>
<dbReference type="NCBIfam" id="TIGR00109">
    <property type="entry name" value="hemH"/>
    <property type="match status" value="1"/>
</dbReference>
<protein>
    <recommendedName>
        <fullName evidence="9 10">Ferrochelatase</fullName>
        <ecNumber evidence="9 10">4.98.1.1</ecNumber>
    </recommendedName>
    <alternativeName>
        <fullName evidence="9">Heme synthase</fullName>
    </alternativeName>
    <alternativeName>
        <fullName evidence="9">Protoheme ferro-lyase</fullName>
    </alternativeName>
</protein>
<evidence type="ECO:0000313" key="11">
    <source>
        <dbReference type="EMBL" id="TCP37646.1"/>
    </source>
</evidence>
<dbReference type="SUPFAM" id="SSF53800">
    <property type="entry name" value="Chelatase"/>
    <property type="match status" value="1"/>
</dbReference>
<evidence type="ECO:0000256" key="1">
    <source>
        <dbReference type="ARBA" id="ARBA00007718"/>
    </source>
</evidence>
<dbReference type="FunCoup" id="A0A4V2SQ43">
    <property type="interactions" value="462"/>
</dbReference>
<keyword evidence="5 9" id="KW-0350">Heme biosynthesis</keyword>
<keyword evidence="2 9" id="KW-0963">Cytoplasm</keyword>